<dbReference type="RefSeq" id="WP_350241577.1">
    <property type="nucleotide sequence ID" value="NZ_JBEJUE010000064.1"/>
</dbReference>
<evidence type="ECO:0000313" key="4">
    <source>
        <dbReference type="Proteomes" id="UP001456562"/>
    </source>
</evidence>
<evidence type="ECO:0000256" key="1">
    <source>
        <dbReference type="SAM" id="MobiDB-lite"/>
    </source>
</evidence>
<organism evidence="3 4">
    <name type="scientific">Streptomyces microflavus</name>
    <name type="common">Streptomyces lipmanii</name>
    <dbReference type="NCBI Taxonomy" id="1919"/>
    <lineage>
        <taxon>Bacteria</taxon>
        <taxon>Bacillati</taxon>
        <taxon>Actinomycetota</taxon>
        <taxon>Actinomycetes</taxon>
        <taxon>Kitasatosporales</taxon>
        <taxon>Streptomycetaceae</taxon>
        <taxon>Streptomyces</taxon>
    </lineage>
</organism>
<evidence type="ECO:0000313" key="3">
    <source>
        <dbReference type="EMBL" id="MER0429569.1"/>
    </source>
</evidence>
<feature type="region of interest" description="Disordered" evidence="1">
    <location>
        <begin position="64"/>
        <end position="96"/>
    </location>
</feature>
<dbReference type="InterPro" id="IPR000792">
    <property type="entry name" value="Tscrpt_reg_LuxR_C"/>
</dbReference>
<sequence length="96" mass="10798">MSRALFTEHELAALRLLAQGRTQVEIARALRIRPETVGRLLNRARILLRARTLPHAVARGYETCLLGPPPHDHEIEQEEHRPSGPDGPNRGQEPTD</sequence>
<proteinExistence type="predicted"/>
<protein>
    <submittedName>
        <fullName evidence="3">LuxR C-terminal-related transcriptional regulator</fullName>
    </submittedName>
</protein>
<feature type="compositionally biased region" description="Basic and acidic residues" evidence="1">
    <location>
        <begin position="70"/>
        <end position="83"/>
    </location>
</feature>
<feature type="domain" description="HTH luxR-type" evidence="2">
    <location>
        <begin position="3"/>
        <end position="60"/>
    </location>
</feature>
<dbReference type="SUPFAM" id="SSF46894">
    <property type="entry name" value="C-terminal effector domain of the bipartite response regulators"/>
    <property type="match status" value="1"/>
</dbReference>
<dbReference type="EMBL" id="JBEJUE010000064">
    <property type="protein sequence ID" value="MER0429569.1"/>
    <property type="molecule type" value="Genomic_DNA"/>
</dbReference>
<reference evidence="3 4" key="1">
    <citation type="submission" date="2024-01" db="EMBL/GenBank/DDBJ databases">
        <title>Metagenomic exploration of the rhizosphere soil microbial community and their significance in facilitating the development of wild simulated ginseng.</title>
        <authorList>
            <person name="Huang J."/>
        </authorList>
    </citation>
    <scope>NUCLEOTIDE SEQUENCE [LARGE SCALE GENOMIC DNA]</scope>
    <source>
        <strain evidence="3 4">WY141</strain>
    </source>
</reference>
<comment type="caution">
    <text evidence="3">The sequence shown here is derived from an EMBL/GenBank/DDBJ whole genome shotgun (WGS) entry which is preliminary data.</text>
</comment>
<accession>A0ABV1QEG5</accession>
<name>A0ABV1QEG5_STRMI</name>
<dbReference type="Gene3D" id="1.10.10.10">
    <property type="entry name" value="Winged helix-like DNA-binding domain superfamily/Winged helix DNA-binding domain"/>
    <property type="match status" value="1"/>
</dbReference>
<keyword evidence="4" id="KW-1185">Reference proteome</keyword>
<dbReference type="InterPro" id="IPR016032">
    <property type="entry name" value="Sig_transdc_resp-reg_C-effctor"/>
</dbReference>
<dbReference type="InterPro" id="IPR036388">
    <property type="entry name" value="WH-like_DNA-bd_sf"/>
</dbReference>
<gene>
    <name evidence="3" type="ORF">ABR748_36080</name>
</gene>
<dbReference type="SMART" id="SM00421">
    <property type="entry name" value="HTH_LUXR"/>
    <property type="match status" value="1"/>
</dbReference>
<dbReference type="Proteomes" id="UP001456562">
    <property type="component" value="Unassembled WGS sequence"/>
</dbReference>
<evidence type="ECO:0000259" key="2">
    <source>
        <dbReference type="SMART" id="SM00421"/>
    </source>
</evidence>